<protein>
    <submittedName>
        <fullName evidence="1">Nucleotidyltransferase</fullName>
    </submittedName>
</protein>
<accession>A0ABQ6Z046</accession>
<dbReference type="PANTHER" id="PTHR34817">
    <property type="entry name" value="NUCLEOTIDYLTRANSFERASE"/>
    <property type="match status" value="1"/>
</dbReference>
<dbReference type="Pfam" id="PF10127">
    <property type="entry name" value="RlaP"/>
    <property type="match status" value="1"/>
</dbReference>
<reference evidence="1 2" key="1">
    <citation type="submission" date="2016-06" db="EMBL/GenBank/DDBJ databases">
        <title>Four novel species of enterococci isolated from chicken manure.</title>
        <authorList>
            <person name="Van Tyne D."/>
        </authorList>
    </citation>
    <scope>NUCLEOTIDE SEQUENCE [LARGE SCALE GENOMIC DNA]</scope>
    <source>
        <strain evidence="1 2">CU12B</strain>
    </source>
</reference>
<evidence type="ECO:0000313" key="1">
    <source>
        <dbReference type="EMBL" id="KAF1304306.1"/>
    </source>
</evidence>
<dbReference type="Proteomes" id="UP000782705">
    <property type="component" value="Unassembled WGS sequence"/>
</dbReference>
<organism evidence="1 2">
    <name type="scientific">Candidatus Enterococcus willemsii</name>
    <dbReference type="NCBI Taxonomy" id="1857215"/>
    <lineage>
        <taxon>Bacteria</taxon>
        <taxon>Bacillati</taxon>
        <taxon>Bacillota</taxon>
        <taxon>Bacilli</taxon>
        <taxon>Lactobacillales</taxon>
        <taxon>Enterococcaceae</taxon>
        <taxon>Enterococcus</taxon>
    </lineage>
</organism>
<dbReference type="InterPro" id="IPR018775">
    <property type="entry name" value="RlaP"/>
</dbReference>
<keyword evidence="2" id="KW-1185">Reference proteome</keyword>
<dbReference type="PANTHER" id="PTHR34817:SF2">
    <property type="entry name" value="NUCLEOTIDYLTRANSFERASE"/>
    <property type="match status" value="1"/>
</dbReference>
<gene>
    <name evidence="1" type="ORF">BAU17_12090</name>
</gene>
<dbReference type="InterPro" id="IPR043519">
    <property type="entry name" value="NT_sf"/>
</dbReference>
<name>A0ABQ6Z046_9ENTE</name>
<comment type="caution">
    <text evidence="1">The sequence shown here is derived from an EMBL/GenBank/DDBJ whole genome shotgun (WGS) entry which is preliminary data.</text>
</comment>
<dbReference type="SUPFAM" id="SSF81301">
    <property type="entry name" value="Nucleotidyltransferase"/>
    <property type="match status" value="1"/>
</dbReference>
<proteinExistence type="predicted"/>
<sequence>MESLIKQKIQEIEQQEQVKILLAVESGSRAWGFESPDSDYDVRFIYLRSPEDYLKLEGIRDVIEWQLDDTLDISGWDLQKTLKLLYKSNPTLYEWCHSPIVYQERPEVEQLKELLPAYFSTKKMLYHYWHMAKTNYRTYLQGDLVKVKKYFYVLRPILAGKWVITQQTHPPMAFTDLIESQLEADLKPLIYELMDKKRQMDELDLLPRIDILNNYIEENLIWLEQQAKALSEEPKEWHELNQFFLDLLQEQSKRSNN</sequence>
<evidence type="ECO:0000313" key="2">
    <source>
        <dbReference type="Proteomes" id="UP000782705"/>
    </source>
</evidence>
<dbReference type="EMBL" id="MAEL01000033">
    <property type="protein sequence ID" value="KAF1304306.1"/>
    <property type="molecule type" value="Genomic_DNA"/>
</dbReference>
<dbReference type="RefSeq" id="WP_161901810.1">
    <property type="nucleotide sequence ID" value="NZ_MAEL01000033.1"/>
</dbReference>